<accession>A0AAW1MEK5</accession>
<keyword evidence="8" id="KW-1185">Reference proteome</keyword>
<evidence type="ECO:0000256" key="3">
    <source>
        <dbReference type="ARBA" id="ARBA00022989"/>
    </source>
</evidence>
<feature type="transmembrane region" description="Helical" evidence="5">
    <location>
        <begin position="165"/>
        <end position="182"/>
    </location>
</feature>
<sequence length="563" mass="61458">MCATVNCKQIWRAVIRRKTIFVSEDTKLARVLTTVDLTALGIGSTLGVGIYVLAGEVAKNYAGPAVVISFLIAAIASIFAGLCYAEFGARVPKAGSAYIYSYVCVGELIAFLIGWNLILEYVIGSASVVKGLFTYLDALVNNAMSTFLQQNIPLNLSSIAPFPDLFSLGVTLVFSVALALGAKESSVVNNLFTCINLAVVLFVIISGFWQVNIANWSIPKEQVPSEKYGDGGFAPYGISGIIRGAAACFYGFIGFDCIATAGEEARSPQKSIPIAITASLLIVFLAYFGMSTVLTMMLPYYDQDEKAPFPYVYDIIGWPVAKYVVSAGALCGLLSSLLGAMFPLPRIIYAMASDGLLFQFMGKIHPKFQTPFLGTLLAGLLTGTLSCIFELSQLFKMMAIGTLLAYSVVATCVLILRYSAVVDNKKEDDQKHLTMKLIWNQLFNKNLTRPNRLSSLIVTVEVCIFCLLSFCISTVLTQYEKETVNAWVSAIVAVCATLILVIMISISCQPTSLEKISFMVPFVPWVPSISILINIYLMTMLDQMTWIRFGVWMAFGTYVQPDR</sequence>
<dbReference type="Pfam" id="PF13906">
    <property type="entry name" value="AA_permease_C"/>
    <property type="match status" value="1"/>
</dbReference>
<evidence type="ECO:0000259" key="6">
    <source>
        <dbReference type="Pfam" id="PF13906"/>
    </source>
</evidence>
<gene>
    <name evidence="7" type="ORF">QE152_g7516</name>
</gene>
<feature type="transmembrane region" description="Helical" evidence="5">
    <location>
        <begin position="453"/>
        <end position="475"/>
    </location>
</feature>
<evidence type="ECO:0000313" key="7">
    <source>
        <dbReference type="EMBL" id="KAK9744684.1"/>
    </source>
</evidence>
<comment type="subcellular location">
    <subcellularLocation>
        <location evidence="1">Membrane</location>
        <topology evidence="1">Multi-pass membrane protein</topology>
    </subcellularLocation>
</comment>
<reference evidence="7 8" key="1">
    <citation type="journal article" date="2024" name="BMC Genomics">
        <title>De novo assembly and annotation of Popillia japonica's genome with initial clues to its potential as an invasive pest.</title>
        <authorList>
            <person name="Cucini C."/>
            <person name="Boschi S."/>
            <person name="Funari R."/>
            <person name="Cardaioli E."/>
            <person name="Iannotti N."/>
            <person name="Marturano G."/>
            <person name="Paoli F."/>
            <person name="Bruttini M."/>
            <person name="Carapelli A."/>
            <person name="Frati F."/>
            <person name="Nardi F."/>
        </authorList>
    </citation>
    <scope>NUCLEOTIDE SEQUENCE [LARGE SCALE GENOMIC DNA]</scope>
    <source>
        <strain evidence="7">DMR45628</strain>
    </source>
</reference>
<dbReference type="GO" id="GO:0005886">
    <property type="term" value="C:plasma membrane"/>
    <property type="evidence" value="ECO:0007669"/>
    <property type="project" value="TreeGrafter"/>
</dbReference>
<keyword evidence="4 5" id="KW-0472">Membrane</keyword>
<feature type="transmembrane region" description="Helical" evidence="5">
    <location>
        <begin position="370"/>
        <end position="391"/>
    </location>
</feature>
<dbReference type="FunFam" id="1.20.1740.10:FF:000010">
    <property type="entry name" value="probable cationic amino acid transporter"/>
    <property type="match status" value="1"/>
</dbReference>
<feature type="transmembrane region" description="Helical" evidence="5">
    <location>
        <begin position="397"/>
        <end position="416"/>
    </location>
</feature>
<dbReference type="Gene3D" id="1.20.1740.10">
    <property type="entry name" value="Amino acid/polyamine transporter I"/>
    <property type="match status" value="1"/>
</dbReference>
<evidence type="ECO:0000256" key="4">
    <source>
        <dbReference type="ARBA" id="ARBA00023136"/>
    </source>
</evidence>
<dbReference type="InterPro" id="IPR002293">
    <property type="entry name" value="AA/rel_permease1"/>
</dbReference>
<dbReference type="EMBL" id="JASPKY010000055">
    <property type="protein sequence ID" value="KAK9744684.1"/>
    <property type="molecule type" value="Genomic_DNA"/>
</dbReference>
<feature type="domain" description="Cationic amino acid transporter C-terminal" evidence="6">
    <location>
        <begin position="518"/>
        <end position="558"/>
    </location>
</feature>
<organism evidence="7 8">
    <name type="scientific">Popillia japonica</name>
    <name type="common">Japanese beetle</name>
    <dbReference type="NCBI Taxonomy" id="7064"/>
    <lineage>
        <taxon>Eukaryota</taxon>
        <taxon>Metazoa</taxon>
        <taxon>Ecdysozoa</taxon>
        <taxon>Arthropoda</taxon>
        <taxon>Hexapoda</taxon>
        <taxon>Insecta</taxon>
        <taxon>Pterygota</taxon>
        <taxon>Neoptera</taxon>
        <taxon>Endopterygota</taxon>
        <taxon>Coleoptera</taxon>
        <taxon>Polyphaga</taxon>
        <taxon>Scarabaeiformia</taxon>
        <taxon>Scarabaeidae</taxon>
        <taxon>Rutelinae</taxon>
        <taxon>Popillia</taxon>
    </lineage>
</organism>
<dbReference type="Pfam" id="PF13520">
    <property type="entry name" value="AA_permease_2"/>
    <property type="match status" value="1"/>
</dbReference>
<evidence type="ECO:0000256" key="2">
    <source>
        <dbReference type="ARBA" id="ARBA00022692"/>
    </source>
</evidence>
<dbReference type="GO" id="GO:0000064">
    <property type="term" value="F:L-ornithine transmembrane transporter activity"/>
    <property type="evidence" value="ECO:0007669"/>
    <property type="project" value="TreeGrafter"/>
</dbReference>
<dbReference type="PANTHER" id="PTHR43243">
    <property type="entry name" value="INNER MEMBRANE TRANSPORTER YGJI-RELATED"/>
    <property type="match status" value="1"/>
</dbReference>
<evidence type="ECO:0000256" key="5">
    <source>
        <dbReference type="SAM" id="Phobius"/>
    </source>
</evidence>
<evidence type="ECO:0000313" key="8">
    <source>
        <dbReference type="Proteomes" id="UP001458880"/>
    </source>
</evidence>
<evidence type="ECO:0000256" key="1">
    <source>
        <dbReference type="ARBA" id="ARBA00004141"/>
    </source>
</evidence>
<comment type="caution">
    <text evidence="7">The sequence shown here is derived from an EMBL/GenBank/DDBJ whole genome shotgun (WGS) entry which is preliminary data.</text>
</comment>
<proteinExistence type="predicted"/>
<feature type="transmembrane region" description="Helical" evidence="5">
    <location>
        <begin position="321"/>
        <end position="349"/>
    </location>
</feature>
<dbReference type="InterPro" id="IPR029485">
    <property type="entry name" value="CAT_C"/>
</dbReference>
<feature type="transmembrane region" description="Helical" evidence="5">
    <location>
        <begin position="61"/>
        <end position="85"/>
    </location>
</feature>
<name>A0AAW1MEK5_POPJA</name>
<dbReference type="GO" id="GO:0015189">
    <property type="term" value="F:L-lysine transmembrane transporter activity"/>
    <property type="evidence" value="ECO:0007669"/>
    <property type="project" value="TreeGrafter"/>
</dbReference>
<dbReference type="GO" id="GO:0061459">
    <property type="term" value="F:L-arginine transmembrane transporter activity"/>
    <property type="evidence" value="ECO:0007669"/>
    <property type="project" value="TreeGrafter"/>
</dbReference>
<feature type="transmembrane region" description="Helical" evidence="5">
    <location>
        <begin position="194"/>
        <end position="213"/>
    </location>
</feature>
<dbReference type="AlphaFoldDB" id="A0AAW1MEK5"/>
<feature type="transmembrane region" description="Helical" evidence="5">
    <location>
        <begin position="487"/>
        <end position="506"/>
    </location>
</feature>
<protein>
    <submittedName>
        <fullName evidence="7">C-terminus of AA-permease</fullName>
    </submittedName>
</protein>
<feature type="transmembrane region" description="Helical" evidence="5">
    <location>
        <begin position="274"/>
        <end position="301"/>
    </location>
</feature>
<keyword evidence="2 5" id="KW-0812">Transmembrane</keyword>
<keyword evidence="3 5" id="KW-1133">Transmembrane helix</keyword>
<dbReference type="PANTHER" id="PTHR43243:SF103">
    <property type="entry name" value="LOW AFFINITY CATIONIC AMINO ACID TRANSPORTER 2-LIKE PROTEIN"/>
    <property type="match status" value="1"/>
</dbReference>
<dbReference type="Proteomes" id="UP001458880">
    <property type="component" value="Unassembled WGS sequence"/>
</dbReference>
<feature type="transmembrane region" description="Helical" evidence="5">
    <location>
        <begin position="97"/>
        <end position="118"/>
    </location>
</feature>
<feature type="transmembrane region" description="Helical" evidence="5">
    <location>
        <begin position="233"/>
        <end position="253"/>
    </location>
</feature>
<feature type="transmembrane region" description="Helical" evidence="5">
    <location>
        <begin position="37"/>
        <end position="55"/>
    </location>
</feature>
<feature type="transmembrane region" description="Helical" evidence="5">
    <location>
        <begin position="518"/>
        <end position="537"/>
    </location>
</feature>
<dbReference type="GO" id="GO:0097638">
    <property type="term" value="P:L-arginine import across plasma membrane"/>
    <property type="evidence" value="ECO:0007669"/>
    <property type="project" value="TreeGrafter"/>
</dbReference>